<accession>A0A3D8IEV3</accession>
<sequence length="337" mass="39622">MLTFDSFASCNPQHYQNLSPKLKIEKSPNVLVNKNTMDWILQTLLFHSPSIHNANLTISSTFSHSKSQESSLSEENILLEIFKFSQFYRRIQRINHSKFLMEQSEFLRQIERKIKHYAYLSITQQEAQEAQDFIYLQMNKQMLQLHKENPKLLKETMDKVYQFYTKKESFNNPLFLDSNESRIIEILSEYGIQAESKDLENLFINYLSTLPKIIKDSTKNGEIETKCLKEIEQNINAFRIHQVELIGFGFFVPLVEKFSQKEQETIVDSIAKVLSFYLQPNSMEKGGYKISWQPPQPNILDYDLLPSLLKSTENAEIKIEFQVLIVFPTRFQNKFKS</sequence>
<proteinExistence type="predicted"/>
<reference evidence="1 2" key="1">
    <citation type="submission" date="2018-04" db="EMBL/GenBank/DDBJ databases">
        <title>Novel Campyloabacter and Helicobacter Species and Strains.</title>
        <authorList>
            <person name="Mannion A.J."/>
            <person name="Shen Z."/>
            <person name="Fox J.G."/>
        </authorList>
    </citation>
    <scope>NUCLEOTIDE SEQUENCE [LARGE SCALE GENOMIC DNA]</scope>
    <source>
        <strain evidence="1 2">MIT 99-5101</strain>
    </source>
</reference>
<keyword evidence="2" id="KW-1185">Reference proteome</keyword>
<name>A0A3D8IEV3_9HELI</name>
<dbReference type="GeneID" id="82535575"/>
<gene>
    <name evidence="1" type="ORF">CQA43_04655</name>
</gene>
<dbReference type="RefSeq" id="WP_115551443.1">
    <property type="nucleotide sequence ID" value="NZ_CAOOSM010000007.1"/>
</dbReference>
<dbReference type="EMBL" id="NXLS01000003">
    <property type="protein sequence ID" value="RDU63416.1"/>
    <property type="molecule type" value="Genomic_DNA"/>
</dbReference>
<dbReference type="OrthoDB" id="5323868at2"/>
<organism evidence="1 2">
    <name type="scientific">Helicobacter ganmani</name>
    <dbReference type="NCBI Taxonomy" id="60246"/>
    <lineage>
        <taxon>Bacteria</taxon>
        <taxon>Pseudomonadati</taxon>
        <taxon>Campylobacterota</taxon>
        <taxon>Epsilonproteobacteria</taxon>
        <taxon>Campylobacterales</taxon>
        <taxon>Helicobacteraceae</taxon>
        <taxon>Helicobacter</taxon>
    </lineage>
</organism>
<dbReference type="Proteomes" id="UP000256650">
    <property type="component" value="Unassembled WGS sequence"/>
</dbReference>
<protein>
    <submittedName>
        <fullName evidence="1">Uncharacterized protein</fullName>
    </submittedName>
</protein>
<evidence type="ECO:0000313" key="1">
    <source>
        <dbReference type="EMBL" id="RDU63416.1"/>
    </source>
</evidence>
<comment type="caution">
    <text evidence="1">The sequence shown here is derived from an EMBL/GenBank/DDBJ whole genome shotgun (WGS) entry which is preliminary data.</text>
</comment>
<dbReference type="AlphaFoldDB" id="A0A3D8IEV3"/>
<evidence type="ECO:0000313" key="2">
    <source>
        <dbReference type="Proteomes" id="UP000256650"/>
    </source>
</evidence>